<keyword evidence="3" id="KW-1185">Reference proteome</keyword>
<sequence>MGEHPGLARTGAGDDEQRAARVHDGLALLRVEPVEQRMINGGVHGSGRHAFRLGPPTDNADPPAGTGDAPGAATAGTCGIMAGNIMTPRCVRHVMPLGGRP</sequence>
<feature type="compositionally biased region" description="Low complexity" evidence="1">
    <location>
        <begin position="60"/>
        <end position="72"/>
    </location>
</feature>
<evidence type="ECO:0000256" key="1">
    <source>
        <dbReference type="SAM" id="MobiDB-lite"/>
    </source>
</evidence>
<accession>A0A919QZE6</accession>
<dbReference type="EMBL" id="BOOU01000007">
    <property type="protein sequence ID" value="GII75586.1"/>
    <property type="molecule type" value="Genomic_DNA"/>
</dbReference>
<feature type="region of interest" description="Disordered" evidence="1">
    <location>
        <begin position="41"/>
        <end position="72"/>
    </location>
</feature>
<proteinExistence type="predicted"/>
<name>A0A919QZE6_9ACTN</name>
<dbReference type="AlphaFoldDB" id="A0A919QZE6"/>
<evidence type="ECO:0000313" key="2">
    <source>
        <dbReference type="EMBL" id="GII75586.1"/>
    </source>
</evidence>
<gene>
    <name evidence="2" type="ORF">Sru01_05680</name>
</gene>
<organism evidence="2 3">
    <name type="scientific">Sphaerisporangium rufum</name>
    <dbReference type="NCBI Taxonomy" id="1381558"/>
    <lineage>
        <taxon>Bacteria</taxon>
        <taxon>Bacillati</taxon>
        <taxon>Actinomycetota</taxon>
        <taxon>Actinomycetes</taxon>
        <taxon>Streptosporangiales</taxon>
        <taxon>Streptosporangiaceae</taxon>
        <taxon>Sphaerisporangium</taxon>
    </lineage>
</organism>
<reference evidence="2" key="1">
    <citation type="submission" date="2021-01" db="EMBL/GenBank/DDBJ databases">
        <title>Whole genome shotgun sequence of Sphaerisporangium rufum NBRC 109079.</title>
        <authorList>
            <person name="Komaki H."/>
            <person name="Tamura T."/>
        </authorList>
    </citation>
    <scope>NUCLEOTIDE SEQUENCE</scope>
    <source>
        <strain evidence="2">NBRC 109079</strain>
    </source>
</reference>
<comment type="caution">
    <text evidence="2">The sequence shown here is derived from an EMBL/GenBank/DDBJ whole genome shotgun (WGS) entry which is preliminary data.</text>
</comment>
<dbReference type="Proteomes" id="UP000655287">
    <property type="component" value="Unassembled WGS sequence"/>
</dbReference>
<evidence type="ECO:0000313" key="3">
    <source>
        <dbReference type="Proteomes" id="UP000655287"/>
    </source>
</evidence>
<protein>
    <submittedName>
        <fullName evidence="2">Uncharacterized protein</fullName>
    </submittedName>
</protein>